<keyword evidence="8" id="KW-1278">Translocase</keyword>
<dbReference type="OrthoDB" id="9771863at2"/>
<keyword evidence="4" id="KW-0762">Sugar transport</keyword>
<keyword evidence="3" id="KW-1003">Cell membrane</keyword>
<evidence type="ECO:0000313" key="13">
    <source>
        <dbReference type="Proteomes" id="UP000008631"/>
    </source>
</evidence>
<feature type="compositionally biased region" description="Pro residues" evidence="10">
    <location>
        <begin position="1"/>
        <end position="14"/>
    </location>
</feature>
<feature type="region of interest" description="Disordered" evidence="10">
    <location>
        <begin position="1"/>
        <end position="29"/>
    </location>
</feature>
<dbReference type="AlphaFoldDB" id="E8R5B2"/>
<feature type="domain" description="ABC transporter" evidence="11">
    <location>
        <begin position="282"/>
        <end position="526"/>
    </location>
</feature>
<reference evidence="12 13" key="2">
    <citation type="journal article" date="2011" name="Stand. Genomic Sci.">
        <title>Complete genome sequence of Isosphaera pallida type strain (IS1B).</title>
        <authorList>
            <consortium name="US DOE Joint Genome Institute (JGI-PGF)"/>
            <person name="Goker M."/>
            <person name="Cleland D."/>
            <person name="Saunders E."/>
            <person name="Lapidus A."/>
            <person name="Nolan M."/>
            <person name="Lucas S."/>
            <person name="Hammon N."/>
            <person name="Deshpande S."/>
            <person name="Cheng J.F."/>
            <person name="Tapia R."/>
            <person name="Han C."/>
            <person name="Goodwin L."/>
            <person name="Pitluck S."/>
            <person name="Liolios K."/>
            <person name="Pagani I."/>
            <person name="Ivanova N."/>
            <person name="Mavromatis K."/>
            <person name="Pati A."/>
            <person name="Chen A."/>
            <person name="Palaniappan K."/>
            <person name="Land M."/>
            <person name="Hauser L."/>
            <person name="Chang Y.J."/>
            <person name="Jeffries C.D."/>
            <person name="Detter J.C."/>
            <person name="Beck B."/>
            <person name="Woyke T."/>
            <person name="Bristow J."/>
            <person name="Eisen J.A."/>
            <person name="Markowitz V."/>
            <person name="Hugenholtz P."/>
            <person name="Kyrpides N.C."/>
            <person name="Klenk H.P."/>
        </authorList>
    </citation>
    <scope>NUCLEOTIDE SEQUENCE [LARGE SCALE GENOMIC DNA]</scope>
    <source>
        <strain evidence="13">ATCC 43644 / DSM 9630 / IS1B</strain>
    </source>
</reference>
<dbReference type="Gene3D" id="3.40.50.300">
    <property type="entry name" value="P-loop containing nucleotide triphosphate hydrolases"/>
    <property type="match status" value="2"/>
</dbReference>
<dbReference type="SUPFAM" id="SSF52540">
    <property type="entry name" value="P-loop containing nucleoside triphosphate hydrolases"/>
    <property type="match status" value="2"/>
</dbReference>
<evidence type="ECO:0000256" key="6">
    <source>
        <dbReference type="ARBA" id="ARBA00022741"/>
    </source>
</evidence>
<dbReference type="HOGENOM" id="CLU_000604_92_3_0"/>
<dbReference type="InterPro" id="IPR003439">
    <property type="entry name" value="ABC_transporter-like_ATP-bd"/>
</dbReference>
<gene>
    <name evidence="12" type="ordered locus">Isop_3303</name>
</gene>
<accession>E8R5B2</accession>
<proteinExistence type="predicted"/>
<dbReference type="InterPro" id="IPR003593">
    <property type="entry name" value="AAA+_ATPase"/>
</dbReference>
<reference key="1">
    <citation type="submission" date="2010-11" db="EMBL/GenBank/DDBJ databases">
        <title>The complete sequence of chromosome of Isophaera pallida ATCC 43644.</title>
        <authorList>
            <consortium name="US DOE Joint Genome Institute (JGI-PGF)"/>
            <person name="Lucas S."/>
            <person name="Copeland A."/>
            <person name="Lapidus A."/>
            <person name="Bruce D."/>
            <person name="Goodwin L."/>
            <person name="Pitluck S."/>
            <person name="Kyrpides N."/>
            <person name="Mavromatis K."/>
            <person name="Pagani I."/>
            <person name="Ivanova N."/>
            <person name="Saunders E."/>
            <person name="Brettin T."/>
            <person name="Detter J.C."/>
            <person name="Han C."/>
            <person name="Tapia R."/>
            <person name="Land M."/>
            <person name="Hauser L."/>
            <person name="Markowitz V."/>
            <person name="Cheng J.-F."/>
            <person name="Hugenholtz P."/>
            <person name="Woyke T."/>
            <person name="Wu D."/>
            <person name="Eisen J.A."/>
        </authorList>
    </citation>
    <scope>NUCLEOTIDE SEQUENCE</scope>
    <source>
        <strain>ATCC 43644</strain>
    </source>
</reference>
<dbReference type="Pfam" id="PF00005">
    <property type="entry name" value="ABC_tran"/>
    <property type="match status" value="2"/>
</dbReference>
<feature type="compositionally biased region" description="Pro residues" evidence="10">
    <location>
        <begin position="532"/>
        <end position="547"/>
    </location>
</feature>
<evidence type="ECO:0000256" key="8">
    <source>
        <dbReference type="ARBA" id="ARBA00022967"/>
    </source>
</evidence>
<keyword evidence="13" id="KW-1185">Reference proteome</keyword>
<evidence type="ECO:0000256" key="1">
    <source>
        <dbReference type="ARBA" id="ARBA00004202"/>
    </source>
</evidence>
<evidence type="ECO:0000256" key="7">
    <source>
        <dbReference type="ARBA" id="ARBA00022840"/>
    </source>
</evidence>
<dbReference type="PROSITE" id="PS00211">
    <property type="entry name" value="ABC_TRANSPORTER_1"/>
    <property type="match status" value="1"/>
</dbReference>
<comment type="subcellular location">
    <subcellularLocation>
        <location evidence="1">Cell membrane</location>
        <topology evidence="1">Peripheral membrane protein</topology>
    </subcellularLocation>
</comment>
<dbReference type="CDD" id="cd03215">
    <property type="entry name" value="ABC_Carb_Monos_II"/>
    <property type="match status" value="1"/>
</dbReference>
<dbReference type="KEGG" id="ipa:Isop_3303"/>
<dbReference type="eggNOG" id="COG1129">
    <property type="taxonomic scope" value="Bacteria"/>
</dbReference>
<evidence type="ECO:0000256" key="5">
    <source>
        <dbReference type="ARBA" id="ARBA00022737"/>
    </source>
</evidence>
<feature type="region of interest" description="Disordered" evidence="10">
    <location>
        <begin position="532"/>
        <end position="554"/>
    </location>
</feature>
<name>E8R5B2_ISOPI</name>
<dbReference type="InterPro" id="IPR017871">
    <property type="entry name" value="ABC_transporter-like_CS"/>
</dbReference>
<evidence type="ECO:0000259" key="11">
    <source>
        <dbReference type="PROSITE" id="PS50893"/>
    </source>
</evidence>
<dbReference type="GO" id="GO:0005886">
    <property type="term" value="C:plasma membrane"/>
    <property type="evidence" value="ECO:0007669"/>
    <property type="project" value="UniProtKB-SubCell"/>
</dbReference>
<keyword evidence="9" id="KW-0472">Membrane</keyword>
<sequence>MIAPAPEGPKPAPPLQTAAKSSPTPDAPARTPLLVVEAVSKRFPGVVALDAVNLTVDAGEVVAVIGENGAGKSTLMKILAGVQTPDSGRILWQGQDVRLDSPRAALDRGIALIHQELNLCDNLDIAANLALGRERRGLLGTLNNAAMRAEAERVLKRVGLNLSPRTLVGDLSIAQKQLVEIAKALLIDARLLIMDEPTSSLSARETENLYRVIRELKTQGVAIVYISHRLGEVRELADRVVGLRDGRNAGNLARHEIDHERMVKLMVGRDVSRLYHRTRHKLGQPALVVRGLETTAHPGRPLEFAVRAGEIVGLAGLVGSGRTEVLLALFGIEPAVRGAIEIDGRRVLIGDPQDAIKAGLALVPEDRKQQGVILEMAVRANIGLAGLKRHQTSGGLLPRAWEKRQARAMIERLRIKTPDDRQPVGLLSGGNQQKVALGKWLTLNPKVLMLDEPTRGIDIGAKEEIYKLMEELAARGTAILFVSSEMEEALGVADRLLVMHEGRITGELAYDRQELTEERVMDLATGRIGVPPWMPDSPTPAIKPPPLSDVARSS</sequence>
<dbReference type="SMART" id="SM00382">
    <property type="entry name" value="AAA"/>
    <property type="match status" value="2"/>
</dbReference>
<dbReference type="GO" id="GO:0016887">
    <property type="term" value="F:ATP hydrolysis activity"/>
    <property type="evidence" value="ECO:0007669"/>
    <property type="project" value="InterPro"/>
</dbReference>
<dbReference type="InterPro" id="IPR027417">
    <property type="entry name" value="P-loop_NTPase"/>
</dbReference>
<protein>
    <submittedName>
        <fullName evidence="12">Monosaccharide ABC transporter ATP-binding protein, CUT2 family</fullName>
    </submittedName>
</protein>
<dbReference type="PROSITE" id="PS50893">
    <property type="entry name" value="ABC_TRANSPORTER_2"/>
    <property type="match status" value="2"/>
</dbReference>
<dbReference type="EMBL" id="CP002353">
    <property type="protein sequence ID" value="ADV63865.1"/>
    <property type="molecule type" value="Genomic_DNA"/>
</dbReference>
<keyword evidence="2" id="KW-0813">Transport</keyword>
<dbReference type="CDD" id="cd03216">
    <property type="entry name" value="ABC_Carb_Monos_I"/>
    <property type="match status" value="1"/>
</dbReference>
<evidence type="ECO:0000256" key="4">
    <source>
        <dbReference type="ARBA" id="ARBA00022597"/>
    </source>
</evidence>
<dbReference type="FunCoup" id="E8R5B2">
    <property type="interactions" value="59"/>
</dbReference>
<evidence type="ECO:0000256" key="3">
    <source>
        <dbReference type="ARBA" id="ARBA00022475"/>
    </source>
</evidence>
<keyword evidence="7 12" id="KW-0067">ATP-binding</keyword>
<dbReference type="STRING" id="575540.Isop_3303"/>
<dbReference type="RefSeq" id="WP_013566153.1">
    <property type="nucleotide sequence ID" value="NC_014962.1"/>
</dbReference>
<keyword evidence="5" id="KW-0677">Repeat</keyword>
<dbReference type="InterPro" id="IPR050107">
    <property type="entry name" value="ABC_carbohydrate_import_ATPase"/>
</dbReference>
<evidence type="ECO:0000256" key="10">
    <source>
        <dbReference type="SAM" id="MobiDB-lite"/>
    </source>
</evidence>
<evidence type="ECO:0000256" key="2">
    <source>
        <dbReference type="ARBA" id="ARBA00022448"/>
    </source>
</evidence>
<evidence type="ECO:0000313" key="12">
    <source>
        <dbReference type="EMBL" id="ADV63865.1"/>
    </source>
</evidence>
<dbReference type="Proteomes" id="UP000008631">
    <property type="component" value="Chromosome"/>
</dbReference>
<dbReference type="GO" id="GO:0005524">
    <property type="term" value="F:ATP binding"/>
    <property type="evidence" value="ECO:0007669"/>
    <property type="project" value="UniProtKB-KW"/>
</dbReference>
<evidence type="ECO:0000256" key="9">
    <source>
        <dbReference type="ARBA" id="ARBA00023136"/>
    </source>
</evidence>
<feature type="domain" description="ABC transporter" evidence="11">
    <location>
        <begin position="34"/>
        <end position="270"/>
    </location>
</feature>
<dbReference type="PANTHER" id="PTHR43790:SF3">
    <property type="entry name" value="D-ALLOSE IMPORT ATP-BINDING PROTEIN ALSA-RELATED"/>
    <property type="match status" value="1"/>
</dbReference>
<keyword evidence="6" id="KW-0547">Nucleotide-binding</keyword>
<dbReference type="FunFam" id="3.40.50.300:FF:000127">
    <property type="entry name" value="Ribose import ATP-binding protein RbsA"/>
    <property type="match status" value="1"/>
</dbReference>
<organism evidence="12 13">
    <name type="scientific">Isosphaera pallida (strain ATCC 43644 / DSM 9630 / IS1B)</name>
    <dbReference type="NCBI Taxonomy" id="575540"/>
    <lineage>
        <taxon>Bacteria</taxon>
        <taxon>Pseudomonadati</taxon>
        <taxon>Planctomycetota</taxon>
        <taxon>Planctomycetia</taxon>
        <taxon>Isosphaerales</taxon>
        <taxon>Isosphaeraceae</taxon>
        <taxon>Isosphaera</taxon>
    </lineage>
</organism>
<dbReference type="InParanoid" id="E8R5B2"/>
<dbReference type="PANTHER" id="PTHR43790">
    <property type="entry name" value="CARBOHYDRATE TRANSPORT ATP-BINDING PROTEIN MG119-RELATED"/>
    <property type="match status" value="1"/>
</dbReference>